<name>A0A451GEU5_9GAMM</name>
<dbReference type="EMBL" id="RSFE01000003">
    <property type="protein sequence ID" value="RWU11627.1"/>
    <property type="molecule type" value="Genomic_DNA"/>
</dbReference>
<dbReference type="Proteomes" id="UP000288789">
    <property type="component" value="Unassembled WGS sequence"/>
</dbReference>
<keyword evidence="3" id="KW-1185">Reference proteome</keyword>
<comment type="caution">
    <text evidence="2">The sequence shown here is derived from an EMBL/GenBank/DDBJ whole genome shotgun (WGS) entry which is preliminary data.</text>
</comment>
<feature type="signal peptide" evidence="1">
    <location>
        <begin position="1"/>
        <end position="24"/>
    </location>
</feature>
<accession>A0A451GEU5</accession>
<proteinExistence type="predicted"/>
<dbReference type="AlphaFoldDB" id="A0A451GEU5"/>
<dbReference type="InterPro" id="IPR019734">
    <property type="entry name" value="TPR_rpt"/>
</dbReference>
<protein>
    <submittedName>
        <fullName evidence="2">Uncharacterized protein</fullName>
    </submittedName>
</protein>
<evidence type="ECO:0000313" key="3">
    <source>
        <dbReference type="Proteomes" id="UP000288789"/>
    </source>
</evidence>
<dbReference type="RefSeq" id="WP_128351916.1">
    <property type="nucleotide sequence ID" value="NZ_CAXBCQ010000002.1"/>
</dbReference>
<reference evidence="2 3" key="1">
    <citation type="submission" date="2018-12" db="EMBL/GenBank/DDBJ databases">
        <authorList>
            <person name="Li A."/>
            <person name="Zhang M."/>
            <person name="Zhu H."/>
        </authorList>
    </citation>
    <scope>NUCLEOTIDE SEQUENCE [LARGE SCALE GENOMIC DNA]</scope>
    <source>
        <strain evidence="2 3">R04H25</strain>
    </source>
</reference>
<dbReference type="Pfam" id="PF13181">
    <property type="entry name" value="TPR_8"/>
    <property type="match status" value="1"/>
</dbReference>
<evidence type="ECO:0000256" key="1">
    <source>
        <dbReference type="SAM" id="SignalP"/>
    </source>
</evidence>
<dbReference type="SUPFAM" id="SSF48452">
    <property type="entry name" value="TPR-like"/>
    <property type="match status" value="1"/>
</dbReference>
<gene>
    <name evidence="2" type="ORF">EGC76_05025</name>
</gene>
<organism evidence="2 3">
    <name type="scientific">Pseudidiomarina gelatinasegens</name>
    <dbReference type="NCBI Taxonomy" id="2487740"/>
    <lineage>
        <taxon>Bacteria</taxon>
        <taxon>Pseudomonadati</taxon>
        <taxon>Pseudomonadota</taxon>
        <taxon>Gammaproteobacteria</taxon>
        <taxon>Alteromonadales</taxon>
        <taxon>Idiomarinaceae</taxon>
        <taxon>Pseudidiomarina</taxon>
    </lineage>
</organism>
<dbReference type="OrthoDB" id="9812424at2"/>
<sequence length="216" mass="23707">MKARNLVLSIALSLSAIGSTQTLAAESEELLHIQTRWAEVNYTLQDDEQEKAFDMLVAEANAWIEREPDNADAYVWRGIIQSTYAGAKGGLGALGLAKKARKSLEHALELDPDALDGSAYGSLGTLYYKVPGWPLGFGDDKKAGELLLKALAINPDGIDPNYFYADYLYEQGDYQGAKIAAEHALQAPPRPERPLADEKRRQEIQALMEKIAAKVN</sequence>
<dbReference type="Gene3D" id="1.25.40.10">
    <property type="entry name" value="Tetratricopeptide repeat domain"/>
    <property type="match status" value="1"/>
</dbReference>
<keyword evidence="1" id="KW-0732">Signal</keyword>
<evidence type="ECO:0000313" key="2">
    <source>
        <dbReference type="EMBL" id="RWU11627.1"/>
    </source>
</evidence>
<dbReference type="InterPro" id="IPR011990">
    <property type="entry name" value="TPR-like_helical_dom_sf"/>
</dbReference>
<feature type="chain" id="PRO_5019051627" evidence="1">
    <location>
        <begin position="25"/>
        <end position="216"/>
    </location>
</feature>